<feature type="compositionally biased region" description="Basic and acidic residues" evidence="1">
    <location>
        <begin position="35"/>
        <end position="45"/>
    </location>
</feature>
<proteinExistence type="predicted"/>
<feature type="region of interest" description="Disordered" evidence="1">
    <location>
        <begin position="1"/>
        <end position="53"/>
    </location>
</feature>
<feature type="region of interest" description="Disordered" evidence="1">
    <location>
        <begin position="103"/>
        <end position="144"/>
    </location>
</feature>
<feature type="compositionally biased region" description="Acidic residues" evidence="1">
    <location>
        <begin position="107"/>
        <end position="124"/>
    </location>
</feature>
<dbReference type="Proteomes" id="UP001189429">
    <property type="component" value="Unassembled WGS sequence"/>
</dbReference>
<organism evidence="2 3">
    <name type="scientific">Prorocentrum cordatum</name>
    <dbReference type="NCBI Taxonomy" id="2364126"/>
    <lineage>
        <taxon>Eukaryota</taxon>
        <taxon>Sar</taxon>
        <taxon>Alveolata</taxon>
        <taxon>Dinophyceae</taxon>
        <taxon>Prorocentrales</taxon>
        <taxon>Prorocentraceae</taxon>
        <taxon>Prorocentrum</taxon>
    </lineage>
</organism>
<dbReference type="EMBL" id="CAUYUJ010019294">
    <property type="protein sequence ID" value="CAK0890082.1"/>
    <property type="molecule type" value="Genomic_DNA"/>
</dbReference>
<evidence type="ECO:0000313" key="3">
    <source>
        <dbReference type="Proteomes" id="UP001189429"/>
    </source>
</evidence>
<feature type="compositionally biased region" description="Low complexity" evidence="1">
    <location>
        <begin position="134"/>
        <end position="144"/>
    </location>
</feature>
<sequence length="144" mass="16113">MPQHLRRFAREKPHAARQHTGRTSRSPSIGARRVWQHDRTCREGEPGTSNQALMQSHQDVIARSVAKLFGTNRRNAPSRQKRRAPFAAARCFWLLLLPPAVCRGGEEEQEEEEEEEEEKEEEEAAAAARDADGLEAAACGAASR</sequence>
<accession>A0ABN9WTG6</accession>
<reference evidence="2" key="1">
    <citation type="submission" date="2023-10" db="EMBL/GenBank/DDBJ databases">
        <authorList>
            <person name="Chen Y."/>
            <person name="Shah S."/>
            <person name="Dougan E. K."/>
            <person name="Thang M."/>
            <person name="Chan C."/>
        </authorList>
    </citation>
    <scope>NUCLEOTIDE SEQUENCE [LARGE SCALE GENOMIC DNA]</scope>
</reference>
<protein>
    <submittedName>
        <fullName evidence="2">Uncharacterized protein</fullName>
    </submittedName>
</protein>
<evidence type="ECO:0000256" key="1">
    <source>
        <dbReference type="SAM" id="MobiDB-lite"/>
    </source>
</evidence>
<name>A0ABN9WTG6_9DINO</name>
<comment type="caution">
    <text evidence="2">The sequence shown here is derived from an EMBL/GenBank/DDBJ whole genome shotgun (WGS) entry which is preliminary data.</text>
</comment>
<keyword evidence="3" id="KW-1185">Reference proteome</keyword>
<evidence type="ECO:0000313" key="2">
    <source>
        <dbReference type="EMBL" id="CAK0890082.1"/>
    </source>
</evidence>
<gene>
    <name evidence="2" type="ORF">PCOR1329_LOCUS70404</name>
</gene>